<comment type="cofactor">
    <cofactor evidence="1 5">
        <name>heme</name>
        <dbReference type="ChEBI" id="CHEBI:30413"/>
    </cofactor>
</comment>
<dbReference type="Proteomes" id="UP000030651">
    <property type="component" value="Unassembled WGS sequence"/>
</dbReference>
<dbReference type="GO" id="GO:0020037">
    <property type="term" value="F:heme binding"/>
    <property type="evidence" value="ECO:0007669"/>
    <property type="project" value="InterPro"/>
</dbReference>
<dbReference type="PRINTS" id="PR00463">
    <property type="entry name" value="EP450I"/>
</dbReference>
<keyword evidence="3 5" id="KW-0479">Metal-binding</keyword>
<organism evidence="8 9">
    <name type="scientific">Pestalotiopsis fici (strain W106-1 / CGMCC3.15140)</name>
    <dbReference type="NCBI Taxonomy" id="1229662"/>
    <lineage>
        <taxon>Eukaryota</taxon>
        <taxon>Fungi</taxon>
        <taxon>Dikarya</taxon>
        <taxon>Ascomycota</taxon>
        <taxon>Pezizomycotina</taxon>
        <taxon>Sordariomycetes</taxon>
        <taxon>Xylariomycetidae</taxon>
        <taxon>Amphisphaeriales</taxon>
        <taxon>Sporocadaceae</taxon>
        <taxon>Pestalotiopsis</taxon>
    </lineage>
</organism>
<dbReference type="PRINTS" id="PR00385">
    <property type="entry name" value="P450"/>
</dbReference>
<evidence type="ECO:0000256" key="1">
    <source>
        <dbReference type="ARBA" id="ARBA00001971"/>
    </source>
</evidence>
<dbReference type="GO" id="GO:0004497">
    <property type="term" value="F:monooxygenase activity"/>
    <property type="evidence" value="ECO:0007669"/>
    <property type="project" value="UniProtKB-KW"/>
</dbReference>
<dbReference type="PANTHER" id="PTHR24305">
    <property type="entry name" value="CYTOCHROME P450"/>
    <property type="match status" value="1"/>
</dbReference>
<name>W3WMV6_PESFW</name>
<dbReference type="InterPro" id="IPR017972">
    <property type="entry name" value="Cyt_P450_CS"/>
</dbReference>
<dbReference type="PANTHER" id="PTHR24305:SF226">
    <property type="entry name" value="CYTOCHROME P450 MONOOXYGENASE"/>
    <property type="match status" value="1"/>
</dbReference>
<reference evidence="9" key="1">
    <citation type="journal article" date="2015" name="BMC Genomics">
        <title>Genomic and transcriptomic analysis of the endophytic fungus Pestalotiopsis fici reveals its lifestyle and high potential for synthesis of natural products.</title>
        <authorList>
            <person name="Wang X."/>
            <person name="Zhang X."/>
            <person name="Liu L."/>
            <person name="Xiang M."/>
            <person name="Wang W."/>
            <person name="Sun X."/>
            <person name="Che Y."/>
            <person name="Guo L."/>
            <person name="Liu G."/>
            <person name="Guo L."/>
            <person name="Wang C."/>
            <person name="Yin W.B."/>
            <person name="Stadler M."/>
            <person name="Zhang X."/>
            <person name="Liu X."/>
        </authorList>
    </citation>
    <scope>NUCLEOTIDE SEQUENCE [LARGE SCALE GENOMIC DNA]</scope>
    <source>
        <strain evidence="9">W106-1 / CGMCC3.15140</strain>
    </source>
</reference>
<dbReference type="eggNOG" id="KOG0157">
    <property type="taxonomic scope" value="Eukaryota"/>
</dbReference>
<dbReference type="GeneID" id="19278717"/>
<dbReference type="AlphaFoldDB" id="W3WMV6"/>
<evidence type="ECO:0000256" key="3">
    <source>
        <dbReference type="ARBA" id="ARBA00022723"/>
    </source>
</evidence>
<sequence>MAFFYTIALGIGYMLCIAIPYFILRSTYYLGLHPLRDYNGPFLAKISDSYAGSFVLRRRLPLVTHDDHKHYGSVMRYGPNRLVFNSVTAIRDIYQNPRTTKSHLYLFSTNKGVPFIFNTLDRSGHARKRKIIGPALSERSMRMFEPIMSSQVDVFLKYLLKSGSNLVDVSERFRRLAMDIVVHLAYGYPLDLQLHDEHYFILKSISLANWKINSFMNWPLLSKMGIQYLLDKSPVRKQWKNVIEKMIQTRVEQDSPERRDFYSFVLQNLDAETADFRQSELFSESLFFISAGGDTVSTAMAGTFFYLARNKRCYDKLAEEIRGKFKTGGDIHGGQQLSSCLYLRACINETLRMSPPVGGTLWREAAEATEKEPFVVDGHIIPPGTHVGVNTYSIHHNEEYFPDPFTFTPERWLETAENDAEYSAGTSTQYRAFVPFSVGMRSCAGKPMAYLETSLILAKTLWYFDFERCEGSLGDVGGGKKGAPGGRGRVDEFQLYDVITSRHDGPWLKFTPRGNYFEDLF</sequence>
<evidence type="ECO:0000256" key="2">
    <source>
        <dbReference type="ARBA" id="ARBA00022617"/>
    </source>
</evidence>
<dbReference type="RefSeq" id="XP_007840476.1">
    <property type="nucleotide sequence ID" value="XM_007842285.1"/>
</dbReference>
<dbReference type="STRING" id="1229662.W3WMV6"/>
<keyword evidence="7" id="KW-0812">Transmembrane</keyword>
<dbReference type="InterPro" id="IPR001128">
    <property type="entry name" value="Cyt_P450"/>
</dbReference>
<dbReference type="HOGENOM" id="CLU_001570_14_11_1"/>
<evidence type="ECO:0000313" key="9">
    <source>
        <dbReference type="Proteomes" id="UP000030651"/>
    </source>
</evidence>
<evidence type="ECO:0008006" key="10">
    <source>
        <dbReference type="Google" id="ProtNLM"/>
    </source>
</evidence>
<keyword evidence="6" id="KW-0560">Oxidoreductase</keyword>
<dbReference type="OrthoDB" id="1470350at2759"/>
<dbReference type="InterPro" id="IPR050121">
    <property type="entry name" value="Cytochrome_P450_monoxygenase"/>
</dbReference>
<dbReference type="CDD" id="cd11061">
    <property type="entry name" value="CYP67-like"/>
    <property type="match status" value="1"/>
</dbReference>
<dbReference type="PROSITE" id="PS00086">
    <property type="entry name" value="CYTOCHROME_P450"/>
    <property type="match status" value="1"/>
</dbReference>
<dbReference type="KEGG" id="pfy:PFICI_13704"/>
<comment type="similarity">
    <text evidence="6">Belongs to the cytochrome P450 family.</text>
</comment>
<dbReference type="OMA" id="GFICKEQ"/>
<dbReference type="GO" id="GO:0016705">
    <property type="term" value="F:oxidoreductase activity, acting on paired donors, with incorporation or reduction of molecular oxygen"/>
    <property type="evidence" value="ECO:0007669"/>
    <property type="project" value="InterPro"/>
</dbReference>
<gene>
    <name evidence="8" type="ORF">PFICI_13704</name>
</gene>
<dbReference type="SUPFAM" id="SSF48264">
    <property type="entry name" value="Cytochrome P450"/>
    <property type="match status" value="1"/>
</dbReference>
<dbReference type="EMBL" id="KI912119">
    <property type="protein sequence ID" value="ETS75220.1"/>
    <property type="molecule type" value="Genomic_DNA"/>
</dbReference>
<proteinExistence type="inferred from homology"/>
<dbReference type="InterPro" id="IPR002401">
    <property type="entry name" value="Cyt_P450_E_grp-I"/>
</dbReference>
<evidence type="ECO:0000313" key="8">
    <source>
        <dbReference type="EMBL" id="ETS75220.1"/>
    </source>
</evidence>
<dbReference type="InterPro" id="IPR036396">
    <property type="entry name" value="Cyt_P450_sf"/>
</dbReference>
<dbReference type="GO" id="GO:0005506">
    <property type="term" value="F:iron ion binding"/>
    <property type="evidence" value="ECO:0007669"/>
    <property type="project" value="InterPro"/>
</dbReference>
<feature type="binding site" description="axial binding residue" evidence="5">
    <location>
        <position position="443"/>
    </location>
    <ligand>
        <name>heme</name>
        <dbReference type="ChEBI" id="CHEBI:30413"/>
    </ligand>
    <ligandPart>
        <name>Fe</name>
        <dbReference type="ChEBI" id="CHEBI:18248"/>
    </ligandPart>
</feature>
<keyword evidence="7" id="KW-1133">Transmembrane helix</keyword>
<accession>W3WMV6</accession>
<protein>
    <recommendedName>
        <fullName evidence="10">Cytochrome P450</fullName>
    </recommendedName>
</protein>
<keyword evidence="6" id="KW-0503">Monooxygenase</keyword>
<dbReference type="InParanoid" id="W3WMV6"/>
<dbReference type="Gene3D" id="1.10.630.10">
    <property type="entry name" value="Cytochrome P450"/>
    <property type="match status" value="1"/>
</dbReference>
<keyword evidence="9" id="KW-1185">Reference proteome</keyword>
<evidence type="ECO:0000256" key="4">
    <source>
        <dbReference type="ARBA" id="ARBA00023004"/>
    </source>
</evidence>
<evidence type="ECO:0000256" key="5">
    <source>
        <dbReference type="PIRSR" id="PIRSR602401-1"/>
    </source>
</evidence>
<evidence type="ECO:0000256" key="6">
    <source>
        <dbReference type="RuleBase" id="RU000461"/>
    </source>
</evidence>
<evidence type="ECO:0000256" key="7">
    <source>
        <dbReference type="SAM" id="Phobius"/>
    </source>
</evidence>
<feature type="transmembrane region" description="Helical" evidence="7">
    <location>
        <begin position="6"/>
        <end position="24"/>
    </location>
</feature>
<dbReference type="Pfam" id="PF00067">
    <property type="entry name" value="p450"/>
    <property type="match status" value="1"/>
</dbReference>
<keyword evidence="2 5" id="KW-0349">Heme</keyword>
<keyword evidence="7" id="KW-0472">Membrane</keyword>
<keyword evidence="4 5" id="KW-0408">Iron</keyword>